<proteinExistence type="predicted"/>
<name>A0A377H646_9PAST</name>
<dbReference type="AlphaFoldDB" id="A0A377H646"/>
<evidence type="ECO:0000313" key="2">
    <source>
        <dbReference type="Proteomes" id="UP000254232"/>
    </source>
</evidence>
<organism evidence="1 2">
    <name type="scientific">Gallibacterium anatis</name>
    <dbReference type="NCBI Taxonomy" id="750"/>
    <lineage>
        <taxon>Bacteria</taxon>
        <taxon>Pseudomonadati</taxon>
        <taxon>Pseudomonadota</taxon>
        <taxon>Gammaproteobacteria</taxon>
        <taxon>Pasteurellales</taxon>
        <taxon>Pasteurellaceae</taxon>
        <taxon>Gallibacterium</taxon>
    </lineage>
</organism>
<reference evidence="1 2" key="1">
    <citation type="submission" date="2018-06" db="EMBL/GenBank/DDBJ databases">
        <authorList>
            <consortium name="Pathogen Informatics"/>
            <person name="Doyle S."/>
        </authorList>
    </citation>
    <scope>NUCLEOTIDE SEQUENCE [LARGE SCALE GENOMIC DNA]</scope>
    <source>
        <strain evidence="1 2">NCTC11413</strain>
    </source>
</reference>
<dbReference type="GeneID" id="77264118"/>
<dbReference type="RefSeq" id="WP_018345999.1">
    <property type="nucleotide sequence ID" value="NZ_UGGZ01000001.1"/>
</dbReference>
<evidence type="ECO:0000313" key="1">
    <source>
        <dbReference type="EMBL" id="STO37610.1"/>
    </source>
</evidence>
<gene>
    <name evidence="1" type="ORF">NCTC11413_00723</name>
</gene>
<accession>A0A377H646</accession>
<dbReference type="EMBL" id="UGGZ01000001">
    <property type="protein sequence ID" value="STO37610.1"/>
    <property type="molecule type" value="Genomic_DNA"/>
</dbReference>
<sequence>MREQSIGQVLSRQDNEAKKIFNNLITPHEKDLMLAEWIDKHFTSVKDLSVCAKDCGVSQAKVWHFLNEKDLIKGLNNTEFLILNLFLKYSYSLDKAADETGLSVLAISKILEKFNIEPNWKKVRESRYSRIGSQKGMEAEALFKKLVPDALDANEEIKEGNSKFDFIVFDEYTGREKTIDVKEFAIQDSVGGKGWVFRFPEKMDDRADYYVLFLCFDKEKRLEGEYRVLVLPKGILPENEKVSRTGQKRLLISNDPSKQSYKMYFKFEISPENLVWFFTGEM</sequence>
<dbReference type="Proteomes" id="UP000254232">
    <property type="component" value="Unassembled WGS sequence"/>
</dbReference>
<protein>
    <submittedName>
        <fullName evidence="1">Uncharacterized protein</fullName>
    </submittedName>
</protein>